<dbReference type="Gene3D" id="3.30.420.10">
    <property type="entry name" value="Ribonuclease H-like superfamily/Ribonuclease H"/>
    <property type="match status" value="1"/>
</dbReference>
<dbReference type="CDD" id="cd21407">
    <property type="entry name" value="1B_UPF1-like"/>
    <property type="match status" value="1"/>
</dbReference>
<dbReference type="PANTHER" id="PTHR10887">
    <property type="entry name" value="DNA2/NAM7 HELICASE FAMILY"/>
    <property type="match status" value="1"/>
</dbReference>
<feature type="domain" description="Upf1" evidence="13">
    <location>
        <begin position="4"/>
        <end position="161"/>
    </location>
</feature>
<reference evidence="14 15" key="1">
    <citation type="journal article" date="2022" name="Allergy">
        <title>Genome assembly and annotation of Periplaneta americana reveal a comprehensive cockroach allergen profile.</title>
        <authorList>
            <person name="Wang L."/>
            <person name="Xiong Q."/>
            <person name="Saelim N."/>
            <person name="Wang L."/>
            <person name="Nong W."/>
            <person name="Wan A.T."/>
            <person name="Shi M."/>
            <person name="Liu X."/>
            <person name="Cao Q."/>
            <person name="Hui J.H.L."/>
            <person name="Sookrung N."/>
            <person name="Leung T.F."/>
            <person name="Tungtrongchitr A."/>
            <person name="Tsui S.K.W."/>
        </authorList>
    </citation>
    <scope>NUCLEOTIDE SEQUENCE [LARGE SCALE GENOMIC DNA]</scope>
    <source>
        <strain evidence="14">PWHHKU_190912</strain>
    </source>
</reference>
<keyword evidence="15" id="KW-1185">Reference proteome</keyword>
<evidence type="ECO:0000256" key="8">
    <source>
        <dbReference type="ARBA" id="ARBA00022806"/>
    </source>
</evidence>
<evidence type="ECO:0000256" key="7">
    <source>
        <dbReference type="ARBA" id="ARBA00022801"/>
    </source>
</evidence>
<feature type="region of interest" description="C4" evidence="11">
    <location>
        <begin position="72"/>
        <end position="102"/>
    </location>
</feature>
<evidence type="ECO:0000256" key="9">
    <source>
        <dbReference type="ARBA" id="ARBA00022833"/>
    </source>
</evidence>
<evidence type="ECO:0000256" key="6">
    <source>
        <dbReference type="ARBA" id="ARBA00022771"/>
    </source>
</evidence>
<evidence type="ECO:0000313" key="15">
    <source>
        <dbReference type="Proteomes" id="UP001148838"/>
    </source>
</evidence>
<dbReference type="Pfam" id="PF00075">
    <property type="entry name" value="RNase_H"/>
    <property type="match status" value="1"/>
</dbReference>
<proteinExistence type="inferred from homology"/>
<evidence type="ECO:0000256" key="3">
    <source>
        <dbReference type="ARBA" id="ARBA00022490"/>
    </source>
</evidence>
<dbReference type="InterPro" id="IPR045055">
    <property type="entry name" value="DNA2/NAM7-like"/>
</dbReference>
<dbReference type="EMBL" id="JAJSOF020000001">
    <property type="protein sequence ID" value="KAJ4451642.1"/>
    <property type="molecule type" value="Genomic_DNA"/>
</dbReference>
<dbReference type="InterPro" id="IPR027417">
    <property type="entry name" value="P-loop_NTPase"/>
</dbReference>
<evidence type="ECO:0000256" key="2">
    <source>
        <dbReference type="ARBA" id="ARBA00007913"/>
    </source>
</evidence>
<evidence type="ECO:0000256" key="1">
    <source>
        <dbReference type="ARBA" id="ARBA00004496"/>
    </source>
</evidence>
<dbReference type="InterPro" id="IPR036397">
    <property type="entry name" value="RNaseH_sf"/>
</dbReference>
<keyword evidence="9 11" id="KW-0862">Zinc</keyword>
<comment type="subcellular location">
    <subcellularLocation>
        <location evidence="1">Cytoplasm</location>
    </subcellularLocation>
</comment>
<evidence type="ECO:0000313" key="14">
    <source>
        <dbReference type="EMBL" id="KAJ4451642.1"/>
    </source>
</evidence>
<keyword evidence="6 11" id="KW-0863">Zinc-finger</keyword>
<dbReference type="Gene3D" id="2.40.30.230">
    <property type="match status" value="1"/>
</dbReference>
<protein>
    <submittedName>
        <fullName evidence="14">ATP-dependent helicase NAM7</fullName>
    </submittedName>
</protein>
<evidence type="ECO:0000256" key="10">
    <source>
        <dbReference type="ARBA" id="ARBA00022840"/>
    </source>
</evidence>
<evidence type="ECO:0000256" key="4">
    <source>
        <dbReference type="ARBA" id="ARBA00022723"/>
    </source>
</evidence>
<keyword evidence="10" id="KW-0067">ATP-binding</keyword>
<dbReference type="Pfam" id="PF13087">
    <property type="entry name" value="AAA_12"/>
    <property type="match status" value="2"/>
</dbReference>
<dbReference type="SUPFAM" id="SSF52540">
    <property type="entry name" value="P-loop containing nucleoside triphosphate hydrolases"/>
    <property type="match status" value="2"/>
</dbReference>
<dbReference type="InterPro" id="IPR012337">
    <property type="entry name" value="RNaseH-like_sf"/>
</dbReference>
<dbReference type="SUPFAM" id="SSF53098">
    <property type="entry name" value="Ribonuclease H-like"/>
    <property type="match status" value="1"/>
</dbReference>
<keyword evidence="5" id="KW-0547">Nucleotide-binding</keyword>
<feature type="compositionally biased region" description="Low complexity" evidence="12">
    <location>
        <begin position="1043"/>
        <end position="1055"/>
    </location>
</feature>
<keyword evidence="7" id="KW-0378">Hydrolase</keyword>
<dbReference type="PROSITE" id="PS51997">
    <property type="entry name" value="UPF1_CH_RICH"/>
    <property type="match status" value="1"/>
</dbReference>
<dbReference type="Gene3D" id="6.10.140.1240">
    <property type="match status" value="1"/>
</dbReference>
<dbReference type="Pfam" id="PF13086">
    <property type="entry name" value="AAA_11"/>
    <property type="match status" value="1"/>
</dbReference>
<name>A0ABQ8TZT7_PERAM</name>
<dbReference type="GO" id="GO:0004386">
    <property type="term" value="F:helicase activity"/>
    <property type="evidence" value="ECO:0007669"/>
    <property type="project" value="UniProtKB-KW"/>
</dbReference>
<dbReference type="InterPro" id="IPR041677">
    <property type="entry name" value="DNA2/NAM7_AAA_11"/>
</dbReference>
<sequence length="1603" mass="180846">MRNAKDLPEYACKYCGIHDPSCVVMCNVCKKWFCNGRGNTSGSHIINHLVRAKHKEVTLHKDGPLGETVLECYSCGVRNVFVLGFIPAKADSVVVLLCRQPCAAQSSLKDMNWDQEQWKPLIADRCFLTWLVKIPSEQEQLRARQISAMQINKLEELWKDNADATFQDLEKPGVDEEPQQVLLRYEDGYQYQNIFGPLVKLEADYDKKLKESQTQENIEVRWDVGLNKKTIAYFTLAKTDGDMKLMHGDELRLRYLGELHKPWSGVGHVIKIPDNFGEEVGIELKNNSGAPTDCISHFVVDFIWKSTSFDRMQLALRKFAVDDSSVSGYIYHRLLGHEVEEVLFRCHLPKHFSAPNLPDLNRSQVYAVKHAVQRPLSLIQGPPGTGKTVTSATIVYHLVKQSGGSVLVCAPSNIAVDQLTEKIHRTGLKVVRLCAKSREAIESPVSFLALHNQIRNMDCNTELQKLQQLKDETGELSSVDEKRYRMLKKAAEKELLEAADVICCTCVGAGDPRLQRLKFHSILIDESMQATEPECMVPVVLGAKQLILVGDHCQLGPVVMCKKAARAGLSQSLFERLVVLGIRPFRLEVQYRMHPELSRFPSNFFYEGSLQNGVCAEERKLTKIEFPWPQQEKPMFFYVTQGQEEIAGSGTSYLNRTEASNVEKLTTRFLRCGVKPEQIGVITPYEGQRAYLLRNEEKLEEFYSSSVCMAEFFGISVSAQEKSTPQSLVTDYFITDGGAMLKSSDSEQHDKILLRASLYNILDNAISEMKRWFEENSVFCEAAPACDPKSPDFMNFKTLRELADLYRSSNCVLNINQKLLEKLCFLVQYMQYQGSLHAKLYQEIEVASVDAFQGREKDLIIMSCVRSNEHQGIGFLNDPRRLNVALTRSKYGIIIVGNPKVLSKQPLWNHLLNFYKEQKVLVEGPLNNLKESLIQFSKPKKLVNAANPGTHFMSTSVYDAREALVPGSVYDRTGHMNGTTAPSHFFPRPNGGGVAMDLYARTHDPISYISPERAQAALSNLPVPVGMFMNMAHVPPRFYNQHQQALQARQNQRNRAATRNKVKNSRNVTAKNNLTSAQGSQDATQPYSPLTQGMSQSMSQPGFSLSQPGLSQPELSQDSYMVGEYQSQMDGLLSQDSTYQGDRSNYFTNPAQTGQFSQRDSGLRCLAKQSWPVANLNAATDDLHAVDDAKYLGITFDRKLSWKKHITNISEKVEKKLQILKRLAGAKWGCSRRVLNTTYKMYIKPNLLYCSEALITAANANINKLEQIQNQALRLITGAVKSTPVDAMLALTHIPSITTKIEEQALLQHEKMLRLPNSKWTEKNLPSILKTHSSFLEKVTQIKSKLSIPNTRENLLIRENPLELLQPTFSLELTEEISKSDTPKEIQKLLALETINTRYPTEEWLHIYTDGSTTENLTGAGVTCTHFSFYHSVGKDITNYDGEIEAIHIALRQLLNLPLNKYNKTVILSDSKAAIQGICSNAIKKSTKIRECYKMLTQLQKEIESNAKDKKWITLLSNPDVIPQRPRKTAVAAFRLLTNHDCLASHLYRIGISASPICVLCNDPAEMNEDHLKTCEALRSEETTVQKYWKARLLMASLPNARH</sequence>
<keyword evidence="4 11" id="KW-0479">Metal-binding</keyword>
<dbReference type="CDD" id="cd18808">
    <property type="entry name" value="SF1_C_Upf1"/>
    <property type="match status" value="1"/>
</dbReference>
<dbReference type="Pfam" id="PF18141">
    <property type="entry name" value="UPF1_1B_dom"/>
    <property type="match status" value="1"/>
</dbReference>
<dbReference type="CDD" id="cd18039">
    <property type="entry name" value="DEXXQc_UPF1"/>
    <property type="match status" value="1"/>
</dbReference>
<dbReference type="Proteomes" id="UP001148838">
    <property type="component" value="Unassembled WGS sequence"/>
</dbReference>
<keyword evidence="8 14" id="KW-0347">Helicase</keyword>
<feature type="region of interest" description="C3H" evidence="11">
    <location>
        <begin position="12"/>
        <end position="44"/>
    </location>
</feature>
<organism evidence="14 15">
    <name type="scientific">Periplaneta americana</name>
    <name type="common">American cockroach</name>
    <name type="synonym">Blatta americana</name>
    <dbReference type="NCBI Taxonomy" id="6978"/>
    <lineage>
        <taxon>Eukaryota</taxon>
        <taxon>Metazoa</taxon>
        <taxon>Ecdysozoa</taxon>
        <taxon>Arthropoda</taxon>
        <taxon>Hexapoda</taxon>
        <taxon>Insecta</taxon>
        <taxon>Pterygota</taxon>
        <taxon>Neoptera</taxon>
        <taxon>Polyneoptera</taxon>
        <taxon>Dictyoptera</taxon>
        <taxon>Blattodea</taxon>
        <taxon>Blattoidea</taxon>
        <taxon>Blattidae</taxon>
        <taxon>Blattinae</taxon>
        <taxon>Periplaneta</taxon>
    </lineage>
</organism>
<evidence type="ECO:0000256" key="12">
    <source>
        <dbReference type="SAM" id="MobiDB-lite"/>
    </source>
</evidence>
<evidence type="ECO:0000256" key="11">
    <source>
        <dbReference type="PROSITE-ProRule" id="PRU01341"/>
    </source>
</evidence>
<keyword evidence="3" id="KW-0963">Cytoplasm</keyword>
<comment type="similarity">
    <text evidence="2">Belongs to the DNA2/NAM7 helicase family.</text>
</comment>
<dbReference type="CDD" id="cd21400">
    <property type="entry name" value="ZBD_UPF1-like"/>
    <property type="match status" value="1"/>
</dbReference>
<feature type="compositionally biased region" description="Polar residues" evidence="12">
    <location>
        <begin position="1065"/>
        <end position="1114"/>
    </location>
</feature>
<dbReference type="Pfam" id="PF04851">
    <property type="entry name" value="ResIII"/>
    <property type="match status" value="1"/>
</dbReference>
<dbReference type="InterPro" id="IPR040812">
    <property type="entry name" value="UPF1_1B_dom"/>
</dbReference>
<accession>A0ABQ8TZT7</accession>
<dbReference type="PANTHER" id="PTHR10887:SF364">
    <property type="entry name" value="REGULATOR OF NONSENSE TRANSCRIPTS 1"/>
    <property type="match status" value="1"/>
</dbReference>
<feature type="region of interest" description="Disordered" evidence="12">
    <location>
        <begin position="1043"/>
        <end position="1114"/>
    </location>
</feature>
<gene>
    <name evidence="14" type="primary">UPF1</name>
    <name evidence="14" type="ORF">ANN_03111</name>
</gene>
<dbReference type="InterPro" id="IPR002156">
    <property type="entry name" value="RNaseH_domain"/>
</dbReference>
<evidence type="ECO:0000256" key="5">
    <source>
        <dbReference type="ARBA" id="ARBA00022741"/>
    </source>
</evidence>
<dbReference type="Gene3D" id="3.40.50.300">
    <property type="entry name" value="P-loop containing nucleotide triphosphate hydrolases"/>
    <property type="match status" value="3"/>
</dbReference>
<dbReference type="InterPro" id="IPR018999">
    <property type="entry name" value="UPF1_CH/ZBD"/>
</dbReference>
<dbReference type="InterPro" id="IPR047187">
    <property type="entry name" value="SF1_C_Upf1"/>
</dbReference>
<comment type="caution">
    <text evidence="14">The sequence shown here is derived from an EMBL/GenBank/DDBJ whole genome shotgun (WGS) entry which is preliminary data.</text>
</comment>
<dbReference type="InterPro" id="IPR006935">
    <property type="entry name" value="Helicase/UvrB_N"/>
</dbReference>
<dbReference type="Pfam" id="PF09416">
    <property type="entry name" value="UPF1_Zn_bind"/>
    <property type="match status" value="1"/>
</dbReference>
<evidence type="ECO:0000259" key="13">
    <source>
        <dbReference type="PROSITE" id="PS51997"/>
    </source>
</evidence>
<dbReference type="InterPro" id="IPR041679">
    <property type="entry name" value="DNA2/NAM7-like_C"/>
</dbReference>
<feature type="region of interest" description="CC/SHH/C" evidence="11">
    <location>
        <begin position="26"/>
        <end position="54"/>
    </location>
</feature>